<reference evidence="3" key="1">
    <citation type="submission" date="2013-09" db="EMBL/GenBank/DDBJ databases">
        <title>The Genome Sequence of Anopheles maculatus species B.</title>
        <authorList>
            <consortium name="The Broad Institute Genomics Platform"/>
            <person name="Neafsey D.E."/>
            <person name="Besansky N."/>
            <person name="Howell P."/>
            <person name="Walton C."/>
            <person name="Young S.K."/>
            <person name="Zeng Q."/>
            <person name="Gargeya S."/>
            <person name="Fitzgerald M."/>
            <person name="Haas B."/>
            <person name="Abouelleil A."/>
            <person name="Allen A.W."/>
            <person name="Alvarado L."/>
            <person name="Arachchi H.M."/>
            <person name="Berlin A.M."/>
            <person name="Chapman S.B."/>
            <person name="Gainer-Dewar J."/>
            <person name="Goldberg J."/>
            <person name="Griggs A."/>
            <person name="Gujja S."/>
            <person name="Hansen M."/>
            <person name="Howarth C."/>
            <person name="Imamovic A."/>
            <person name="Ireland A."/>
            <person name="Larimer J."/>
            <person name="McCowan C."/>
            <person name="Murphy C."/>
            <person name="Pearson M."/>
            <person name="Poon T.W."/>
            <person name="Priest M."/>
            <person name="Roberts A."/>
            <person name="Saif S."/>
            <person name="Shea T."/>
            <person name="Sisk P."/>
            <person name="Sykes S."/>
            <person name="Wortman J."/>
            <person name="Nusbaum C."/>
            <person name="Birren B."/>
        </authorList>
    </citation>
    <scope>NUCLEOTIDE SEQUENCE [LARGE SCALE GENOMIC DNA]</scope>
    <source>
        <strain evidence="3">maculatus3</strain>
    </source>
</reference>
<feature type="region of interest" description="Disordered" evidence="1">
    <location>
        <begin position="466"/>
        <end position="488"/>
    </location>
</feature>
<organism evidence="2 3">
    <name type="scientific">Anopheles maculatus</name>
    <dbReference type="NCBI Taxonomy" id="74869"/>
    <lineage>
        <taxon>Eukaryota</taxon>
        <taxon>Metazoa</taxon>
        <taxon>Ecdysozoa</taxon>
        <taxon>Arthropoda</taxon>
        <taxon>Hexapoda</taxon>
        <taxon>Insecta</taxon>
        <taxon>Pterygota</taxon>
        <taxon>Neoptera</taxon>
        <taxon>Endopterygota</taxon>
        <taxon>Diptera</taxon>
        <taxon>Nematocera</taxon>
        <taxon>Culicoidea</taxon>
        <taxon>Culicidae</taxon>
        <taxon>Anophelinae</taxon>
        <taxon>Anopheles</taxon>
        <taxon>Anopheles maculatus group</taxon>
    </lineage>
</organism>
<dbReference type="EnsemblMetazoa" id="AMAM007674-RA">
    <property type="protein sequence ID" value="AMAM007674-PA"/>
    <property type="gene ID" value="AMAM007674"/>
</dbReference>
<feature type="region of interest" description="Disordered" evidence="1">
    <location>
        <begin position="181"/>
        <end position="239"/>
    </location>
</feature>
<reference evidence="2" key="2">
    <citation type="submission" date="2020-05" db="UniProtKB">
        <authorList>
            <consortium name="EnsemblMetazoa"/>
        </authorList>
    </citation>
    <scope>IDENTIFICATION</scope>
    <source>
        <strain evidence="2">maculatus3</strain>
    </source>
</reference>
<feature type="compositionally biased region" description="Acidic residues" evidence="1">
    <location>
        <begin position="93"/>
        <end position="113"/>
    </location>
</feature>
<dbReference type="Proteomes" id="UP000075901">
    <property type="component" value="Unassembled WGS sequence"/>
</dbReference>
<feature type="compositionally biased region" description="Basic and acidic residues" evidence="1">
    <location>
        <begin position="181"/>
        <end position="196"/>
    </location>
</feature>
<name>A0A182SIW8_9DIPT</name>
<evidence type="ECO:0000313" key="2">
    <source>
        <dbReference type="EnsemblMetazoa" id="AMAM007674-PA"/>
    </source>
</evidence>
<feature type="compositionally biased region" description="Polar residues" evidence="1">
    <location>
        <begin position="1"/>
        <end position="13"/>
    </location>
</feature>
<dbReference type="AlphaFoldDB" id="A0A182SIW8"/>
<evidence type="ECO:0000313" key="3">
    <source>
        <dbReference type="Proteomes" id="UP000075901"/>
    </source>
</evidence>
<sequence length="612" mass="66110">MESQRILSSPSNGDDTETDSISCYVVEGADLSSTADGVQYRLHGAREADHEEDHLRKGLNRISSDSASTYEMVDGGSPQSPASDTSDGHGVDGDDDDDGEEDEEEDDEMEDEMWSNIVRINNATVATVAELTSGGAVAEQADDGMALANEIEYEVQEASGPELLNRDGGELLQRKRYDLARSSTKEEKQRHNEEIVIMKSNSLSSDTTPATNSWEPVTVDGVVGGCTEPEPEADDDAQHEEATVAAVPALGGPPKPCFIDASSLFDDDEVVYSSFQESSCPAHRSQVEPTTSESSVQLATILCDEEKLRSSGAQMVEKVTKPIEVQDQFSAGPSNTYIASKFEKLAESNHSTEPTGNDNDREEVLARQEAERKQGTFLFQNSIQQYSGHLLDSSLQFAPEEAYSDLSLPSVYSSSSEPNYGEYSSLTISDNHRYSLGGCSATAVDERTTSGQMDSLRGGGTCTSGYNSSSADYNSRTQATSDVESTSHYPNTPFNSIVHVTSAAAIPQQMALHRQVQELSEDTGNDTSRASSVDRESHSTPIRIPKRMQKHDESAPIVSGGASIEDFTPKQCESPSVRRRTDTCPIVSGGSISFDDPTEERTLARQLSKSGS</sequence>
<keyword evidence="3" id="KW-1185">Reference proteome</keyword>
<feature type="compositionally biased region" description="Polar residues" evidence="1">
    <location>
        <begin position="348"/>
        <end position="357"/>
    </location>
</feature>
<proteinExistence type="predicted"/>
<feature type="region of interest" description="Disordered" evidence="1">
    <location>
        <begin position="1"/>
        <end position="21"/>
    </location>
</feature>
<feature type="compositionally biased region" description="Basic and acidic residues" evidence="1">
    <location>
        <begin position="358"/>
        <end position="367"/>
    </location>
</feature>
<dbReference type="VEuPathDB" id="VectorBase:AMAM007674"/>
<feature type="compositionally biased region" description="Polar residues" evidence="1">
    <location>
        <begin position="199"/>
        <end position="215"/>
    </location>
</feature>
<feature type="compositionally biased region" description="Acidic residues" evidence="1">
    <location>
        <begin position="229"/>
        <end position="238"/>
    </location>
</feature>
<evidence type="ECO:0000256" key="1">
    <source>
        <dbReference type="SAM" id="MobiDB-lite"/>
    </source>
</evidence>
<feature type="compositionally biased region" description="Basic and acidic residues" evidence="1">
    <location>
        <begin position="44"/>
        <end position="56"/>
    </location>
</feature>
<feature type="region of interest" description="Disordered" evidence="1">
    <location>
        <begin position="516"/>
        <end position="612"/>
    </location>
</feature>
<accession>A0A182SIW8</accession>
<protein>
    <submittedName>
        <fullName evidence="2">Uncharacterized protein</fullName>
    </submittedName>
</protein>
<feature type="region of interest" description="Disordered" evidence="1">
    <location>
        <begin position="346"/>
        <end position="367"/>
    </location>
</feature>
<feature type="region of interest" description="Disordered" evidence="1">
    <location>
        <begin position="43"/>
        <end position="114"/>
    </location>
</feature>